<dbReference type="Proteomes" id="UP000823598">
    <property type="component" value="Unassembled WGS sequence"/>
</dbReference>
<dbReference type="EMBL" id="JADIMC010000043">
    <property type="protein sequence ID" value="MBO8476079.1"/>
    <property type="molecule type" value="Genomic_DNA"/>
</dbReference>
<evidence type="ECO:0000256" key="1">
    <source>
        <dbReference type="ARBA" id="ARBA00023015"/>
    </source>
</evidence>
<dbReference type="Pfam" id="PF12833">
    <property type="entry name" value="HTH_18"/>
    <property type="match status" value="1"/>
</dbReference>
<dbReference type="GO" id="GO:0003700">
    <property type="term" value="F:DNA-binding transcription factor activity"/>
    <property type="evidence" value="ECO:0007669"/>
    <property type="project" value="InterPro"/>
</dbReference>
<evidence type="ECO:0000256" key="2">
    <source>
        <dbReference type="ARBA" id="ARBA00023125"/>
    </source>
</evidence>
<evidence type="ECO:0000313" key="5">
    <source>
        <dbReference type="EMBL" id="MBO8476079.1"/>
    </source>
</evidence>
<dbReference type="PANTHER" id="PTHR43280">
    <property type="entry name" value="ARAC-FAMILY TRANSCRIPTIONAL REGULATOR"/>
    <property type="match status" value="1"/>
</dbReference>
<comment type="caution">
    <text evidence="5">The sequence shown here is derived from an EMBL/GenBank/DDBJ whole genome shotgun (WGS) entry which is preliminary data.</text>
</comment>
<reference evidence="5" key="1">
    <citation type="submission" date="2020-10" db="EMBL/GenBank/DDBJ databases">
        <authorList>
            <person name="Gilroy R."/>
        </authorList>
    </citation>
    <scope>NUCLEOTIDE SEQUENCE</scope>
    <source>
        <strain evidence="5">6919</strain>
    </source>
</reference>
<reference evidence="5" key="2">
    <citation type="journal article" date="2021" name="PeerJ">
        <title>Extensive microbial diversity within the chicken gut microbiome revealed by metagenomics and culture.</title>
        <authorList>
            <person name="Gilroy R."/>
            <person name="Ravi A."/>
            <person name="Getino M."/>
            <person name="Pursley I."/>
            <person name="Horton D.L."/>
            <person name="Alikhan N.F."/>
            <person name="Baker D."/>
            <person name="Gharbi K."/>
            <person name="Hall N."/>
            <person name="Watson M."/>
            <person name="Adriaenssens E.M."/>
            <person name="Foster-Nyarko E."/>
            <person name="Jarju S."/>
            <person name="Secka A."/>
            <person name="Antonio M."/>
            <person name="Oren A."/>
            <person name="Chaudhuri R.R."/>
            <person name="La Ragione R."/>
            <person name="Hildebrand F."/>
            <person name="Pallen M.J."/>
        </authorList>
    </citation>
    <scope>NUCLEOTIDE SEQUENCE</scope>
    <source>
        <strain evidence="5">6919</strain>
    </source>
</reference>
<protein>
    <submittedName>
        <fullName evidence="5">AraC family transcriptional regulator</fullName>
    </submittedName>
</protein>
<dbReference type="Gene3D" id="1.10.10.60">
    <property type="entry name" value="Homeodomain-like"/>
    <property type="match status" value="1"/>
</dbReference>
<proteinExistence type="predicted"/>
<keyword evidence="3" id="KW-0804">Transcription</keyword>
<organism evidence="5 6">
    <name type="scientific">Candidatus Limisoma faecipullorum</name>
    <dbReference type="NCBI Taxonomy" id="2840854"/>
    <lineage>
        <taxon>Bacteria</taxon>
        <taxon>Pseudomonadati</taxon>
        <taxon>Bacteroidota</taxon>
        <taxon>Bacteroidia</taxon>
        <taxon>Bacteroidales</taxon>
        <taxon>Candidatus Limisoma</taxon>
    </lineage>
</organism>
<dbReference type="SMART" id="SM00342">
    <property type="entry name" value="HTH_ARAC"/>
    <property type="match status" value="1"/>
</dbReference>
<dbReference type="InterPro" id="IPR018060">
    <property type="entry name" value="HTH_AraC"/>
</dbReference>
<dbReference type="InterPro" id="IPR009057">
    <property type="entry name" value="Homeodomain-like_sf"/>
</dbReference>
<dbReference type="PANTHER" id="PTHR43280:SF32">
    <property type="entry name" value="TRANSCRIPTIONAL REGULATORY PROTEIN"/>
    <property type="match status" value="1"/>
</dbReference>
<sequence length="288" mass="32697">MLPVEDNAIVYDGGLFLADTFSVPVGNAFDYLQFKYPFKIDFAITIFCESGTMKVRMNLAEYEVGANSCLISAPGSICEFLDVSADCRMFIIAMADSFFPADRITEHTSYLLKVINDHPLLSVGDEVFKELKELYFALYGKISDSDFLLKKEIAGDYISIMFCIVYQEMQNALPESLSVADKRQSQVFERFISLVQENCTAQREISFYADRLCLTPKYMSQLVLKTSGRYASHWIRDFVILEAKALLKSGKYTVQQVADKLNFSNASFFGKYFKAATGMTPRKYQYGK</sequence>
<dbReference type="PROSITE" id="PS01124">
    <property type="entry name" value="HTH_ARAC_FAMILY_2"/>
    <property type="match status" value="1"/>
</dbReference>
<evidence type="ECO:0000256" key="3">
    <source>
        <dbReference type="ARBA" id="ARBA00023163"/>
    </source>
</evidence>
<accession>A0A9D9IQC9</accession>
<dbReference type="AlphaFoldDB" id="A0A9D9IQC9"/>
<evidence type="ECO:0000313" key="6">
    <source>
        <dbReference type="Proteomes" id="UP000823598"/>
    </source>
</evidence>
<keyword evidence="2" id="KW-0238">DNA-binding</keyword>
<name>A0A9D9IQC9_9BACT</name>
<dbReference type="GO" id="GO:0043565">
    <property type="term" value="F:sequence-specific DNA binding"/>
    <property type="evidence" value="ECO:0007669"/>
    <property type="project" value="InterPro"/>
</dbReference>
<evidence type="ECO:0000259" key="4">
    <source>
        <dbReference type="PROSITE" id="PS01124"/>
    </source>
</evidence>
<keyword evidence="1" id="KW-0805">Transcription regulation</keyword>
<gene>
    <name evidence="5" type="ORF">IAB88_03705</name>
</gene>
<dbReference type="SUPFAM" id="SSF46689">
    <property type="entry name" value="Homeodomain-like"/>
    <property type="match status" value="1"/>
</dbReference>
<feature type="domain" description="HTH araC/xylS-type" evidence="4">
    <location>
        <begin position="189"/>
        <end position="287"/>
    </location>
</feature>